<evidence type="ECO:0000313" key="3">
    <source>
        <dbReference type="Proteomes" id="UP000235116"/>
    </source>
</evidence>
<keyword evidence="3" id="KW-1185">Reference proteome</keyword>
<sequence length="139" mass="15648">MEPDAGAHAQPYAETHHIDQDRIIMLDHTEYTLAWVAYLLSALGLIAVWWRITRGIPWKPLQQLLRVVVAAPLLIPAPVAQGSTDWAPALFVLLFDMTLVEGSDPMRALPFILYALILGLLVLVADGVFRHWQNKKRAF</sequence>
<dbReference type="EMBL" id="CP022684">
    <property type="protein sequence ID" value="AUM14664.1"/>
    <property type="molecule type" value="Genomic_DNA"/>
</dbReference>
<reference evidence="3" key="1">
    <citation type="submission" date="2017-08" db="EMBL/GenBank/DDBJ databases">
        <title>Direct submision.</title>
        <authorList>
            <person name="Kim S.-J."/>
            <person name="Rhee S.-K."/>
        </authorList>
    </citation>
    <scope>NUCLEOTIDE SEQUENCE [LARGE SCALE GENOMIC DNA]</scope>
    <source>
        <strain evidence="3">GI5</strain>
    </source>
</reference>
<accession>A0A2K9LUY3</accession>
<evidence type="ECO:0000313" key="2">
    <source>
        <dbReference type="EMBL" id="AUM14664.1"/>
    </source>
</evidence>
<dbReference type="KEGG" id="kak:Kalk_20505"/>
<name>A0A2K9LUY3_9GAMM</name>
<protein>
    <submittedName>
        <fullName evidence="2">Uncharacterized protein</fullName>
    </submittedName>
</protein>
<feature type="transmembrane region" description="Helical" evidence="1">
    <location>
        <begin position="111"/>
        <end position="129"/>
    </location>
</feature>
<dbReference type="Proteomes" id="UP000235116">
    <property type="component" value="Chromosome"/>
</dbReference>
<organism evidence="2 3">
    <name type="scientific">Ketobacter alkanivorans</name>
    <dbReference type="NCBI Taxonomy" id="1917421"/>
    <lineage>
        <taxon>Bacteria</taxon>
        <taxon>Pseudomonadati</taxon>
        <taxon>Pseudomonadota</taxon>
        <taxon>Gammaproteobacteria</taxon>
        <taxon>Pseudomonadales</taxon>
        <taxon>Ketobacteraceae</taxon>
        <taxon>Ketobacter</taxon>
    </lineage>
</organism>
<keyword evidence="1" id="KW-0472">Membrane</keyword>
<keyword evidence="1" id="KW-1133">Transmembrane helix</keyword>
<keyword evidence="1" id="KW-0812">Transmembrane</keyword>
<dbReference type="AlphaFoldDB" id="A0A2K9LUY3"/>
<feature type="transmembrane region" description="Helical" evidence="1">
    <location>
        <begin position="32"/>
        <end position="52"/>
    </location>
</feature>
<feature type="transmembrane region" description="Helical" evidence="1">
    <location>
        <begin position="64"/>
        <end position="91"/>
    </location>
</feature>
<evidence type="ECO:0000256" key="1">
    <source>
        <dbReference type="SAM" id="Phobius"/>
    </source>
</evidence>
<proteinExistence type="predicted"/>
<gene>
    <name evidence="2" type="ORF">Kalk_20505</name>
</gene>